<feature type="transmembrane region" description="Helical" evidence="1">
    <location>
        <begin position="12"/>
        <end position="31"/>
    </location>
</feature>
<keyword evidence="3" id="KW-1185">Reference proteome</keyword>
<proteinExistence type="predicted"/>
<dbReference type="Gene3D" id="1.20.120.1630">
    <property type="match status" value="1"/>
</dbReference>
<dbReference type="PROSITE" id="PS50244">
    <property type="entry name" value="S5A_REDUCTASE"/>
    <property type="match status" value="1"/>
</dbReference>
<accession>A0AAD2D0R9</accession>
<keyword evidence="1" id="KW-0472">Membrane</keyword>
<evidence type="ECO:0000313" key="2">
    <source>
        <dbReference type="EMBL" id="CAI2375832.1"/>
    </source>
</evidence>
<dbReference type="PANTHER" id="PTHR32251">
    <property type="entry name" value="3-OXO-5-ALPHA-STEROID 4-DEHYDROGENASE"/>
    <property type="match status" value="1"/>
</dbReference>
<gene>
    <name evidence="2" type="ORF">ECRASSUSDP1_LOCUS17197</name>
</gene>
<dbReference type="PANTHER" id="PTHR32251:SF17">
    <property type="entry name" value="STEROID 5-ALPHA REDUCTASE C-TERMINAL DOMAIN-CONTAINING PROTEIN"/>
    <property type="match status" value="1"/>
</dbReference>
<dbReference type="EMBL" id="CAMPGE010017338">
    <property type="protein sequence ID" value="CAI2375832.1"/>
    <property type="molecule type" value="Genomic_DNA"/>
</dbReference>
<feature type="transmembrane region" description="Helical" evidence="1">
    <location>
        <begin position="105"/>
        <end position="138"/>
    </location>
</feature>
<evidence type="ECO:0000313" key="3">
    <source>
        <dbReference type="Proteomes" id="UP001295684"/>
    </source>
</evidence>
<evidence type="ECO:0008006" key="4">
    <source>
        <dbReference type="Google" id="ProtNLM"/>
    </source>
</evidence>
<protein>
    <recommendedName>
        <fullName evidence="4">Steroid 5-alpha reductase C-terminal domain-containing protein</fullName>
    </recommendedName>
</protein>
<dbReference type="InterPro" id="IPR010721">
    <property type="entry name" value="UstE-like"/>
</dbReference>
<comment type="caution">
    <text evidence="2">The sequence shown here is derived from an EMBL/GenBank/DDBJ whole genome shotgun (WGS) entry which is preliminary data.</text>
</comment>
<dbReference type="Proteomes" id="UP001295684">
    <property type="component" value="Unassembled WGS sequence"/>
</dbReference>
<evidence type="ECO:0000256" key="1">
    <source>
        <dbReference type="SAM" id="Phobius"/>
    </source>
</evidence>
<keyword evidence="1" id="KW-0812">Transmembrane</keyword>
<dbReference type="GO" id="GO:0016020">
    <property type="term" value="C:membrane"/>
    <property type="evidence" value="ECO:0007669"/>
    <property type="project" value="TreeGrafter"/>
</dbReference>
<feature type="transmembrane region" description="Helical" evidence="1">
    <location>
        <begin position="38"/>
        <end position="57"/>
    </location>
</feature>
<organism evidence="2 3">
    <name type="scientific">Euplotes crassus</name>
    <dbReference type="NCBI Taxonomy" id="5936"/>
    <lineage>
        <taxon>Eukaryota</taxon>
        <taxon>Sar</taxon>
        <taxon>Alveolata</taxon>
        <taxon>Ciliophora</taxon>
        <taxon>Intramacronucleata</taxon>
        <taxon>Spirotrichea</taxon>
        <taxon>Hypotrichia</taxon>
        <taxon>Euplotida</taxon>
        <taxon>Euplotidae</taxon>
        <taxon>Moneuplotes</taxon>
    </lineage>
</organism>
<feature type="transmembrane region" description="Helical" evidence="1">
    <location>
        <begin position="63"/>
        <end position="84"/>
    </location>
</feature>
<feature type="transmembrane region" description="Helical" evidence="1">
    <location>
        <begin position="196"/>
        <end position="215"/>
    </location>
</feature>
<dbReference type="AlphaFoldDB" id="A0AAD2D0R9"/>
<keyword evidence="1" id="KW-1133">Transmembrane helix</keyword>
<dbReference type="Pfam" id="PF06966">
    <property type="entry name" value="DUF1295"/>
    <property type="match status" value="1"/>
</dbReference>
<feature type="transmembrane region" description="Helical" evidence="1">
    <location>
        <begin position="144"/>
        <end position="165"/>
    </location>
</feature>
<sequence length="292" mass="34355">MIRDPNWEEYLIIPGTIFTIQTILFFVAWAIKDNSIVDIFWSMGMAVPNLVILIYNGNWHHRTIISLVLVWLWAVRLFAHIAVRHNGEDWRYQNFRKNWRALGGYFCEVFLSYTVVFLLQGFFMCIVGSSAFFVALFSSKHDDLFVLEFIGAAVLLFGLIFETIADMQLSYHIKNPENRGKIIKTGLWRYSRHPNYFGEVVVWWGVYLIACSIKWGWVTFYSALGITLLIRFVSGVPFLEKKYADRPDFIEYKKETNCFVPWIVRRVKVNVQENVSENKEFDEEKNTPLRDN</sequence>
<reference evidence="2" key="1">
    <citation type="submission" date="2023-07" db="EMBL/GenBank/DDBJ databases">
        <authorList>
            <consortium name="AG Swart"/>
            <person name="Singh M."/>
            <person name="Singh A."/>
            <person name="Seah K."/>
            <person name="Emmerich C."/>
        </authorList>
    </citation>
    <scope>NUCLEOTIDE SEQUENCE</scope>
    <source>
        <strain evidence="2">DP1</strain>
    </source>
</reference>
<name>A0AAD2D0R9_EUPCR</name>